<dbReference type="FunFam" id="3.40.1160.10:FF:000006">
    <property type="entry name" value="Glutamate 5-kinase"/>
    <property type="match status" value="1"/>
</dbReference>
<dbReference type="GO" id="GO:0005524">
    <property type="term" value="F:ATP binding"/>
    <property type="evidence" value="ECO:0007669"/>
    <property type="project" value="UniProtKB-KW"/>
</dbReference>
<dbReference type="GO" id="GO:0005829">
    <property type="term" value="C:cytosol"/>
    <property type="evidence" value="ECO:0007669"/>
    <property type="project" value="TreeGrafter"/>
</dbReference>
<dbReference type="RefSeq" id="WP_127979857.1">
    <property type="nucleotide sequence ID" value="NZ_JBPFMR010000107.1"/>
</dbReference>
<dbReference type="InterPro" id="IPR001057">
    <property type="entry name" value="Glu/AcGlu_kinase"/>
</dbReference>
<keyword evidence="3 8" id="KW-0641">Proline biosynthesis</keyword>
<protein>
    <recommendedName>
        <fullName evidence="8">Glutamate 5-kinase</fullName>
        <ecNumber evidence="8">2.7.2.11</ecNumber>
    </recommendedName>
    <alternativeName>
        <fullName evidence="8">Gamma-glutamyl kinase</fullName>
        <shortName evidence="8">GK</shortName>
    </alternativeName>
</protein>
<keyword evidence="7 8" id="KW-0067">ATP-binding</keyword>
<evidence type="ECO:0000256" key="5">
    <source>
        <dbReference type="ARBA" id="ARBA00022741"/>
    </source>
</evidence>
<comment type="catalytic activity">
    <reaction evidence="8">
        <text>L-glutamate + ATP = L-glutamyl 5-phosphate + ADP</text>
        <dbReference type="Rhea" id="RHEA:14877"/>
        <dbReference type="ChEBI" id="CHEBI:29985"/>
        <dbReference type="ChEBI" id="CHEBI:30616"/>
        <dbReference type="ChEBI" id="CHEBI:58274"/>
        <dbReference type="ChEBI" id="CHEBI:456216"/>
        <dbReference type="EC" id="2.7.2.11"/>
    </reaction>
</comment>
<dbReference type="EMBL" id="RYZS01000002">
    <property type="protein sequence ID" value="RVU93212.1"/>
    <property type="molecule type" value="Genomic_DNA"/>
</dbReference>
<feature type="binding site" evidence="8">
    <location>
        <position position="14"/>
    </location>
    <ligand>
        <name>ATP</name>
        <dbReference type="ChEBI" id="CHEBI:30616"/>
    </ligand>
</feature>
<gene>
    <name evidence="8 10" type="primary">proB</name>
    <name evidence="10" type="ORF">EK398_22555</name>
</gene>
<dbReference type="InterPro" id="IPR011529">
    <property type="entry name" value="Glu_5kinase"/>
</dbReference>
<dbReference type="UniPathway" id="UPA00098">
    <property type="reaction ID" value="UER00359"/>
</dbReference>
<dbReference type="InterPro" id="IPR001048">
    <property type="entry name" value="Asp/Glu/Uridylate_kinase"/>
</dbReference>
<dbReference type="InterPro" id="IPR005715">
    <property type="entry name" value="Glu_5kinase/COase_Synthase"/>
</dbReference>
<evidence type="ECO:0000256" key="3">
    <source>
        <dbReference type="ARBA" id="ARBA00022650"/>
    </source>
</evidence>
<dbReference type="Proteomes" id="UP000288388">
    <property type="component" value="Unassembled WGS sequence"/>
</dbReference>
<evidence type="ECO:0000259" key="9">
    <source>
        <dbReference type="Pfam" id="PF00696"/>
    </source>
</evidence>
<name>A0A437UHV1_ENTAV</name>
<evidence type="ECO:0000256" key="7">
    <source>
        <dbReference type="ARBA" id="ARBA00022840"/>
    </source>
</evidence>
<evidence type="ECO:0000256" key="1">
    <source>
        <dbReference type="ARBA" id="ARBA00022490"/>
    </source>
</evidence>
<accession>A0A437UHV1</accession>
<dbReference type="AlphaFoldDB" id="A0A437UHV1"/>
<evidence type="ECO:0000256" key="8">
    <source>
        <dbReference type="HAMAP-Rule" id="MF_00456"/>
    </source>
</evidence>
<dbReference type="PANTHER" id="PTHR43654:SF1">
    <property type="entry name" value="ISOPENTENYL PHOSPHATE KINASE"/>
    <property type="match status" value="1"/>
</dbReference>
<dbReference type="HAMAP" id="MF_00456">
    <property type="entry name" value="ProB"/>
    <property type="match status" value="1"/>
</dbReference>
<dbReference type="EC" id="2.7.2.11" evidence="8"/>
<comment type="subcellular location">
    <subcellularLocation>
        <location evidence="8">Cytoplasm</location>
    </subcellularLocation>
</comment>
<keyword evidence="5 8" id="KW-0547">Nucleotide-binding</keyword>
<comment type="pathway">
    <text evidence="8">Amino-acid biosynthesis; L-proline biosynthesis; L-glutamate 5-semialdehyde from L-glutamate: step 1/2.</text>
</comment>
<comment type="caution">
    <text evidence="10">The sequence shown here is derived from an EMBL/GenBank/DDBJ whole genome shotgun (WGS) entry which is preliminary data.</text>
</comment>
<organism evidence="10 11">
    <name type="scientific">Enterococcus avium</name>
    <name type="common">Streptococcus avium</name>
    <dbReference type="NCBI Taxonomy" id="33945"/>
    <lineage>
        <taxon>Bacteria</taxon>
        <taxon>Bacillati</taxon>
        <taxon>Bacillota</taxon>
        <taxon>Bacilli</taxon>
        <taxon>Lactobacillales</taxon>
        <taxon>Enterococcaceae</taxon>
        <taxon>Enterococcus</taxon>
    </lineage>
</organism>
<dbReference type="InterPro" id="IPR041739">
    <property type="entry name" value="G5K_ProB"/>
</dbReference>
<keyword evidence="6 8" id="KW-0418">Kinase</keyword>
<dbReference type="PIRSF" id="PIRSF000729">
    <property type="entry name" value="GK"/>
    <property type="match status" value="1"/>
</dbReference>
<comment type="similarity">
    <text evidence="8">Belongs to the glutamate 5-kinase family.</text>
</comment>
<comment type="caution">
    <text evidence="8">Lacks conserved residue(s) required for the propagation of feature annotation.</text>
</comment>
<evidence type="ECO:0000313" key="10">
    <source>
        <dbReference type="EMBL" id="RVU93212.1"/>
    </source>
</evidence>
<dbReference type="SUPFAM" id="SSF53633">
    <property type="entry name" value="Carbamate kinase-like"/>
    <property type="match status" value="1"/>
</dbReference>
<sequence>MREDIKKADIIVIKVGTSLLVSAETGIIESAISKLASVLAQLMRSGKKIILVSSGAVGAGTVQLGEVSKYAAAAVGQGILTGLYEAEFKKHDQKIGQLLLSRDILTVPENRQAFDQTIQELLARRILPIVNENDAVTVDEREHRTKFEDNDELSLLIAEAVDADLLIMLTDVNGLYSENPTINEEAQMIRHLSKIDQRLFEASDPSLGKLSRGGIRSKLKTATGALTANISMVLANGRDPHVLYDILAGREIGTLFKKQQ</sequence>
<feature type="binding site" evidence="8">
    <location>
        <begin position="170"/>
        <end position="171"/>
    </location>
    <ligand>
        <name>ATP</name>
        <dbReference type="ChEBI" id="CHEBI:30616"/>
    </ligand>
</feature>
<dbReference type="PANTHER" id="PTHR43654">
    <property type="entry name" value="GLUTAMATE 5-KINASE"/>
    <property type="match status" value="1"/>
</dbReference>
<dbReference type="PRINTS" id="PR00474">
    <property type="entry name" value="GLU5KINASE"/>
</dbReference>
<evidence type="ECO:0000256" key="6">
    <source>
        <dbReference type="ARBA" id="ARBA00022777"/>
    </source>
</evidence>
<dbReference type="InterPro" id="IPR036393">
    <property type="entry name" value="AceGlu_kinase-like_sf"/>
</dbReference>
<dbReference type="GO" id="GO:0004349">
    <property type="term" value="F:glutamate 5-kinase activity"/>
    <property type="evidence" value="ECO:0007669"/>
    <property type="project" value="UniProtKB-UniRule"/>
</dbReference>
<dbReference type="Gene3D" id="3.40.1160.10">
    <property type="entry name" value="Acetylglutamate kinase-like"/>
    <property type="match status" value="1"/>
</dbReference>
<comment type="function">
    <text evidence="8">Catalyzes the transfer of a phosphate group to glutamate to form L-glutamate 5-phosphate.</text>
</comment>
<reference evidence="10 11" key="1">
    <citation type="submission" date="2018-12" db="EMBL/GenBank/DDBJ databases">
        <title>A novel vanA-carrying plasmid in a clinical isolate of Enterococcus avium.</title>
        <authorList>
            <person name="Bernasconi O.J."/>
            <person name="Luzzaro F."/>
            <person name="Endimiani A."/>
        </authorList>
    </citation>
    <scope>NUCLEOTIDE SEQUENCE [LARGE SCALE GENOMIC DNA]</scope>
    <source>
        <strain evidence="10 11">LC0559/18</strain>
    </source>
</reference>
<feature type="binding site" evidence="8">
    <location>
        <position position="150"/>
    </location>
    <ligand>
        <name>substrate</name>
    </ligand>
</feature>
<keyword evidence="4 8" id="KW-0808">Transferase</keyword>
<keyword evidence="1 8" id="KW-0963">Cytoplasm</keyword>
<evidence type="ECO:0000256" key="2">
    <source>
        <dbReference type="ARBA" id="ARBA00022605"/>
    </source>
</evidence>
<dbReference type="CDD" id="cd04242">
    <property type="entry name" value="AAK_G5K_ProB"/>
    <property type="match status" value="1"/>
</dbReference>
<evidence type="ECO:0000256" key="4">
    <source>
        <dbReference type="ARBA" id="ARBA00022679"/>
    </source>
</evidence>
<dbReference type="GO" id="GO:0055129">
    <property type="term" value="P:L-proline biosynthetic process"/>
    <property type="evidence" value="ECO:0007669"/>
    <property type="project" value="UniProtKB-UniRule"/>
</dbReference>
<dbReference type="NCBIfam" id="TIGR01027">
    <property type="entry name" value="proB"/>
    <property type="match status" value="1"/>
</dbReference>
<evidence type="ECO:0000313" key="11">
    <source>
        <dbReference type="Proteomes" id="UP000288388"/>
    </source>
</evidence>
<feature type="binding site" evidence="8">
    <location>
        <position position="134"/>
    </location>
    <ligand>
        <name>substrate</name>
    </ligand>
</feature>
<dbReference type="Pfam" id="PF00696">
    <property type="entry name" value="AA_kinase"/>
    <property type="match status" value="1"/>
</dbReference>
<feature type="domain" description="Aspartate/glutamate/uridylate kinase" evidence="9">
    <location>
        <begin position="10"/>
        <end position="236"/>
    </location>
</feature>
<proteinExistence type="inferred from homology"/>
<feature type="binding site" evidence="8">
    <location>
        <position position="54"/>
    </location>
    <ligand>
        <name>substrate</name>
    </ligand>
</feature>
<keyword evidence="2 8" id="KW-0028">Amino-acid biosynthesis</keyword>